<evidence type="ECO:0000259" key="2">
    <source>
        <dbReference type="SMART" id="SM00894"/>
    </source>
</evidence>
<sequence length="98" mass="11093">MKKHLFVILTALIINYFTQAPVSNEPIVTLDTFDASSAYLSGSGASSKNFGRVFRCDERQYCSQMTSREEAEFFLQNCPNTKLDGDNDGIPCEKDLRW</sequence>
<gene>
    <name evidence="3" type="ORF">DXV75_07285</name>
</gene>
<dbReference type="Proteomes" id="UP000256561">
    <property type="component" value="Unassembled WGS sequence"/>
</dbReference>
<feature type="chain" id="PRO_5017586830" evidence="1">
    <location>
        <begin position="21"/>
        <end position="98"/>
    </location>
</feature>
<proteinExistence type="predicted"/>
<dbReference type="RefSeq" id="WP_115592735.1">
    <property type="nucleotide sequence ID" value="NZ_QRHA01000004.1"/>
</dbReference>
<feature type="signal peptide" evidence="1">
    <location>
        <begin position="1"/>
        <end position="20"/>
    </location>
</feature>
<evidence type="ECO:0000313" key="3">
    <source>
        <dbReference type="EMBL" id="RDV26783.1"/>
    </source>
</evidence>
<organism evidence="3 4">
    <name type="scientific">Alteromonas aestuariivivens</name>
    <dbReference type="NCBI Taxonomy" id="1938339"/>
    <lineage>
        <taxon>Bacteria</taxon>
        <taxon>Pseudomonadati</taxon>
        <taxon>Pseudomonadota</taxon>
        <taxon>Gammaproteobacteria</taxon>
        <taxon>Alteromonadales</taxon>
        <taxon>Alteromonadaceae</taxon>
        <taxon>Alteromonas/Salinimonas group</taxon>
        <taxon>Alteromonas</taxon>
    </lineage>
</organism>
<dbReference type="EMBL" id="QRHA01000004">
    <property type="protein sequence ID" value="RDV26783.1"/>
    <property type="molecule type" value="Genomic_DNA"/>
</dbReference>
<keyword evidence="1" id="KW-0732">Signal</keyword>
<dbReference type="SMART" id="SM00894">
    <property type="entry name" value="Excalibur"/>
    <property type="match status" value="1"/>
</dbReference>
<comment type="caution">
    <text evidence="3">The sequence shown here is derived from an EMBL/GenBank/DDBJ whole genome shotgun (WGS) entry which is preliminary data.</text>
</comment>
<dbReference type="AlphaFoldDB" id="A0A3D8M9Q8"/>
<evidence type="ECO:0000256" key="1">
    <source>
        <dbReference type="SAM" id="SignalP"/>
    </source>
</evidence>
<reference evidence="4" key="1">
    <citation type="submission" date="2018-08" db="EMBL/GenBank/DDBJ databases">
        <authorList>
            <person name="Zhang J."/>
            <person name="Du Z.-J."/>
        </authorList>
    </citation>
    <scope>NUCLEOTIDE SEQUENCE [LARGE SCALE GENOMIC DNA]</scope>
    <source>
        <strain evidence="4">KCTC 52655</strain>
    </source>
</reference>
<keyword evidence="4" id="KW-1185">Reference proteome</keyword>
<accession>A0A3D8M9Q8</accession>
<name>A0A3D8M9Q8_9ALTE</name>
<feature type="domain" description="Excalibur calcium-binding" evidence="2">
    <location>
        <begin position="58"/>
        <end position="93"/>
    </location>
</feature>
<dbReference type="OrthoDB" id="72963at2"/>
<evidence type="ECO:0000313" key="4">
    <source>
        <dbReference type="Proteomes" id="UP000256561"/>
    </source>
</evidence>
<dbReference type="Pfam" id="PF05901">
    <property type="entry name" value="Excalibur"/>
    <property type="match status" value="1"/>
</dbReference>
<dbReference type="InterPro" id="IPR008613">
    <property type="entry name" value="Excalibur_Ca-bd_domain"/>
</dbReference>
<protein>
    <submittedName>
        <fullName evidence="3">Calcium-binding protein</fullName>
    </submittedName>
</protein>